<dbReference type="Proteomes" id="UP000768646">
    <property type="component" value="Unassembled WGS sequence"/>
</dbReference>
<keyword evidence="2" id="KW-1185">Reference proteome</keyword>
<organism evidence="1 2">
    <name type="scientific">Pneumocystis oryctolagi</name>
    <dbReference type="NCBI Taxonomy" id="42067"/>
    <lineage>
        <taxon>Eukaryota</taxon>
        <taxon>Fungi</taxon>
        <taxon>Dikarya</taxon>
        <taxon>Ascomycota</taxon>
        <taxon>Taphrinomycotina</taxon>
        <taxon>Pneumocystomycetes</taxon>
        <taxon>Pneumocystaceae</taxon>
        <taxon>Pneumocystis</taxon>
    </lineage>
</organism>
<sequence length="649" mass="75594">MHFKSITPVSSSKELLDIVLSKTQRKTPTVVRAGFKISRIRSFYMRKVTFTKDTLTEKLQTIIEEFPRLNDLHPFYSDLLNILYDRDHFKIALSHIFTAKHLIETVARDYIRLLKYGDSLYSLNLFENMSLMFLRYRCKQLKRAALGRMATIIRRQNQVLTYLEQVRQHLSRLPSIEPNTRTLLICGLPNVGKSSFMNKITRADVEEAPYPFTTKSLFVGHMDYKYLRWQVIDTPGILDHPLEDMNTIEMQSVTALAHLRACVLYFMDLSEHCGYPIESQVKLFHSLKPLFSNKITVLVINKIDIMHPDNLDEKNKALIQTILDDKNVQMVQTSCITDEGVMNVRNICCDKLLESRIEAKLKDKKSDNILNRIHLAKPVIKDDIERLPHIPSSAKDRKPYDWNDPNRRKLEKDLEMEQGGPGVYNINLKKNYILDNPEWKFDAVPEFFNGKNVYDFIDPDIEIRLAELEAEEERLENEGFYDSNEEIDDEEDIKILEKAKFLKERNDSIRRKAKSKKALNNRAILPRTMGLKSISEMNEHLTSIGLDTSFINERLKNKNQDLKQSDKDVNMKDINMENVSNKQHSRVVKNRNSGITDPVAKSKAEKLAKLYQRKLRMLSMASESDRRIINKKPKHLFSGKRKSGKTSRR</sequence>
<dbReference type="EMBL" id="JABTEG010000001">
    <property type="protein sequence ID" value="KAG4306516.1"/>
    <property type="molecule type" value="Genomic_DNA"/>
</dbReference>
<evidence type="ECO:0000313" key="1">
    <source>
        <dbReference type="EMBL" id="KAG4306516.1"/>
    </source>
</evidence>
<gene>
    <name evidence="1" type="ORF">PORY_000504</name>
</gene>
<proteinExistence type="predicted"/>
<name>A0ACB7CFQ3_9ASCO</name>
<evidence type="ECO:0000313" key="2">
    <source>
        <dbReference type="Proteomes" id="UP000768646"/>
    </source>
</evidence>
<protein>
    <submittedName>
        <fullName evidence="1">Uncharacterized protein</fullName>
    </submittedName>
</protein>
<reference evidence="1 2" key="1">
    <citation type="journal article" date="2021" name="Commun. Biol.">
        <title>Genomic insights into the host specific adaptation of the Pneumocystis genus.</title>
        <authorList>
            <person name="Cisse O.H."/>
            <person name="Ma L."/>
            <person name="Dekker J.P."/>
            <person name="Khil P.P."/>
            <person name="Youn J.-H."/>
            <person name="Brenchley J.M."/>
            <person name="Blair R."/>
            <person name="Pahar B."/>
            <person name="Chabe M."/>
            <person name="Van Rompay K.K.A."/>
            <person name="Keesler R."/>
            <person name="Sukura A."/>
            <person name="Hirsch V."/>
            <person name="Kutty G."/>
            <person name="Liu Y."/>
            <person name="Peng L."/>
            <person name="Chen J."/>
            <person name="Song J."/>
            <person name="Weissenbacher-Lang C."/>
            <person name="Xu J."/>
            <person name="Upham N.S."/>
            <person name="Stajich J.E."/>
            <person name="Cuomo C.A."/>
            <person name="Cushion M.T."/>
            <person name="Kovacs J.A."/>
        </authorList>
    </citation>
    <scope>NUCLEOTIDE SEQUENCE [LARGE SCALE GENOMIC DNA]</scope>
    <source>
        <strain evidence="1 2">RABM</strain>
    </source>
</reference>
<accession>A0ACB7CFQ3</accession>
<comment type="caution">
    <text evidence="1">The sequence shown here is derived from an EMBL/GenBank/DDBJ whole genome shotgun (WGS) entry which is preliminary data.</text>
</comment>